<accession>A0A519BIQ5</accession>
<sequence>MKRLSPYFNLCLLILSVSVVALILIMSNIKKTYAIGNNIVIKKIELKYSNINSITADFIQKEILRGYSQSIDSKGIFFYKKPDKLAWIYTSPHKQKELYFNKKLYAVNGRLKQVLVYNINSNIGGFPLDVISLLANMRKYFKIVNIIDNRKTDSWKIELRPLKFQRARLIYINFAKSSYKINSILIVTMQGRIETYYLNERFNKNIKNSIFSDQFPASYNIIYEKE</sequence>
<dbReference type="PANTHER" id="PTHR35869">
    <property type="entry name" value="OUTER-MEMBRANE LIPOPROTEIN CARRIER PROTEIN"/>
    <property type="match status" value="1"/>
</dbReference>
<keyword evidence="1" id="KW-0449">Lipoprotein</keyword>
<dbReference type="AlphaFoldDB" id="A0A519BIQ5"/>
<proteinExistence type="predicted"/>
<protein>
    <submittedName>
        <fullName evidence="1">Outer membrane lipoprotein carrier protein LolA</fullName>
    </submittedName>
</protein>
<dbReference type="Gene3D" id="2.50.20.10">
    <property type="entry name" value="Lipoprotein localisation LolA/LolB/LppX"/>
    <property type="match status" value="1"/>
</dbReference>
<name>A0A519BIQ5_ACIG2</name>
<dbReference type="EMBL" id="SGBC01000001">
    <property type="protein sequence ID" value="RZD17150.1"/>
    <property type="molecule type" value="Genomic_DNA"/>
</dbReference>
<gene>
    <name evidence="1" type="ORF">EVJ46_02675</name>
</gene>
<organism evidence="1 2">
    <name type="scientific">Acididesulfobacter guangdongensis</name>
    <dbReference type="NCBI Taxonomy" id="2597225"/>
    <lineage>
        <taxon>Bacteria</taxon>
        <taxon>Deltaproteobacteria</taxon>
        <taxon>Candidatus Acidulodesulfobacterales</taxon>
        <taxon>Candidatus Acididesulfobacter</taxon>
    </lineage>
</organism>
<dbReference type="SUPFAM" id="SSF89392">
    <property type="entry name" value="Prokaryotic lipoproteins and lipoprotein localization factors"/>
    <property type="match status" value="1"/>
</dbReference>
<reference evidence="1 2" key="1">
    <citation type="journal article" date="2019" name="ISME J.">
        <title>Insights into ecological role of a new deltaproteobacterial order Candidatus Acidulodesulfobacterales by metagenomics and metatranscriptomics.</title>
        <authorList>
            <person name="Tan S."/>
            <person name="Liu J."/>
            <person name="Fang Y."/>
            <person name="Hedlund B.P."/>
            <person name="Lian Z.H."/>
            <person name="Huang L.Y."/>
            <person name="Li J.T."/>
            <person name="Huang L.N."/>
            <person name="Li W.J."/>
            <person name="Jiang H.C."/>
            <person name="Dong H.L."/>
            <person name="Shu W.S."/>
        </authorList>
    </citation>
    <scope>NUCLEOTIDE SEQUENCE [LARGE SCALE GENOMIC DNA]</scope>
    <source>
        <strain evidence="1">AP2</strain>
    </source>
</reference>
<evidence type="ECO:0000313" key="1">
    <source>
        <dbReference type="EMBL" id="RZD17150.1"/>
    </source>
</evidence>
<dbReference type="PANTHER" id="PTHR35869:SF1">
    <property type="entry name" value="OUTER-MEMBRANE LIPOPROTEIN CARRIER PROTEIN"/>
    <property type="match status" value="1"/>
</dbReference>
<dbReference type="InterPro" id="IPR004564">
    <property type="entry name" value="OM_lipoprot_carrier_LolA-like"/>
</dbReference>
<dbReference type="Proteomes" id="UP000316562">
    <property type="component" value="Unassembled WGS sequence"/>
</dbReference>
<comment type="caution">
    <text evidence="1">The sequence shown here is derived from an EMBL/GenBank/DDBJ whole genome shotgun (WGS) entry which is preliminary data.</text>
</comment>
<dbReference type="Pfam" id="PF03548">
    <property type="entry name" value="LolA"/>
    <property type="match status" value="1"/>
</dbReference>
<dbReference type="CDD" id="cd16325">
    <property type="entry name" value="LolA"/>
    <property type="match status" value="1"/>
</dbReference>
<dbReference type="InterPro" id="IPR029046">
    <property type="entry name" value="LolA/LolB/LppX"/>
</dbReference>
<evidence type="ECO:0000313" key="2">
    <source>
        <dbReference type="Proteomes" id="UP000316562"/>
    </source>
</evidence>